<sequence>MLSTWAEIPSLFDGDIRDEISITAWTVLSTTNFSLATGASSFFMLGFGVGLKKAPLLASSLPMGAGRAAHFDLTRFVLSQERDSIPSPHFKSVVRCAAGLLIDSLGRHFGCRRAHSSSTTRTPKTFAMYISVTGLVLKSIWQMPRFQYLTVCAFRDARASVGNVRTSLLTRGNVYHTVTVWESKEEMRRFYVGDAHRQAMMATKEVASYVKIHGFDCKELPSDDECLELWREGGRVVCGRPQKRHGDSIVEKAKEINPLGVEGSNICHS</sequence>
<evidence type="ECO:0000313" key="2">
    <source>
        <dbReference type="Proteomes" id="UP000266841"/>
    </source>
</evidence>
<accession>K0SKL8</accession>
<protein>
    <submittedName>
        <fullName evidence="1">Uncharacterized protein</fullName>
    </submittedName>
</protein>
<proteinExistence type="predicted"/>
<dbReference type="EMBL" id="AGNL01015409">
    <property type="protein sequence ID" value="EJK65870.1"/>
    <property type="molecule type" value="Genomic_DNA"/>
</dbReference>
<keyword evidence="2" id="KW-1185">Reference proteome</keyword>
<comment type="caution">
    <text evidence="1">The sequence shown here is derived from an EMBL/GenBank/DDBJ whole genome shotgun (WGS) entry which is preliminary data.</text>
</comment>
<gene>
    <name evidence="1" type="ORF">THAOC_13229</name>
</gene>
<name>K0SKL8_THAOC</name>
<reference evidence="1 2" key="1">
    <citation type="journal article" date="2012" name="Genome Biol.">
        <title>Genome and low-iron response of an oceanic diatom adapted to chronic iron limitation.</title>
        <authorList>
            <person name="Lommer M."/>
            <person name="Specht M."/>
            <person name="Roy A.S."/>
            <person name="Kraemer L."/>
            <person name="Andreson R."/>
            <person name="Gutowska M.A."/>
            <person name="Wolf J."/>
            <person name="Bergner S.V."/>
            <person name="Schilhabel M.B."/>
            <person name="Klostermeier U.C."/>
            <person name="Beiko R.G."/>
            <person name="Rosenstiel P."/>
            <person name="Hippler M."/>
            <person name="Laroche J."/>
        </authorList>
    </citation>
    <scope>NUCLEOTIDE SEQUENCE [LARGE SCALE GENOMIC DNA]</scope>
    <source>
        <strain evidence="1 2">CCMP1005</strain>
    </source>
</reference>
<dbReference type="Proteomes" id="UP000266841">
    <property type="component" value="Unassembled WGS sequence"/>
</dbReference>
<evidence type="ECO:0000313" key="1">
    <source>
        <dbReference type="EMBL" id="EJK65870.1"/>
    </source>
</evidence>
<dbReference type="AlphaFoldDB" id="K0SKL8"/>
<organism evidence="1 2">
    <name type="scientific">Thalassiosira oceanica</name>
    <name type="common">Marine diatom</name>
    <dbReference type="NCBI Taxonomy" id="159749"/>
    <lineage>
        <taxon>Eukaryota</taxon>
        <taxon>Sar</taxon>
        <taxon>Stramenopiles</taxon>
        <taxon>Ochrophyta</taxon>
        <taxon>Bacillariophyta</taxon>
        <taxon>Coscinodiscophyceae</taxon>
        <taxon>Thalassiosirophycidae</taxon>
        <taxon>Thalassiosirales</taxon>
        <taxon>Thalassiosiraceae</taxon>
        <taxon>Thalassiosira</taxon>
    </lineage>
</organism>